<organism evidence="2 3">
    <name type="scientific">Ditylenchus dipsaci</name>
    <dbReference type="NCBI Taxonomy" id="166011"/>
    <lineage>
        <taxon>Eukaryota</taxon>
        <taxon>Metazoa</taxon>
        <taxon>Ecdysozoa</taxon>
        <taxon>Nematoda</taxon>
        <taxon>Chromadorea</taxon>
        <taxon>Rhabditida</taxon>
        <taxon>Tylenchina</taxon>
        <taxon>Tylenchomorpha</taxon>
        <taxon>Sphaerularioidea</taxon>
        <taxon>Anguinidae</taxon>
        <taxon>Anguininae</taxon>
        <taxon>Ditylenchus</taxon>
    </lineage>
</organism>
<keyword evidence="1" id="KW-0175">Coiled coil</keyword>
<dbReference type="Proteomes" id="UP000887574">
    <property type="component" value="Unplaced"/>
</dbReference>
<dbReference type="WBParaSite" id="jg3294">
    <property type="protein sequence ID" value="jg3294"/>
    <property type="gene ID" value="jg3294"/>
</dbReference>
<protein>
    <submittedName>
        <fullName evidence="3">Uncharacterized protein</fullName>
    </submittedName>
</protein>
<accession>A0A915E6B3</accession>
<sequence length="77" mass="8842">MLSNKGRESESCADVSYQSVFKAWESLLKQLITESFKSCGKRDESVASSRLKLQLAREEKKLAQLMEEVDLDEVEER</sequence>
<evidence type="ECO:0000313" key="3">
    <source>
        <dbReference type="WBParaSite" id="jg3294"/>
    </source>
</evidence>
<name>A0A915E6B3_9BILA</name>
<proteinExistence type="predicted"/>
<evidence type="ECO:0000256" key="1">
    <source>
        <dbReference type="SAM" id="Coils"/>
    </source>
</evidence>
<reference evidence="3" key="1">
    <citation type="submission" date="2022-11" db="UniProtKB">
        <authorList>
            <consortium name="WormBaseParasite"/>
        </authorList>
    </citation>
    <scope>IDENTIFICATION</scope>
</reference>
<evidence type="ECO:0000313" key="2">
    <source>
        <dbReference type="Proteomes" id="UP000887574"/>
    </source>
</evidence>
<keyword evidence="2" id="KW-1185">Reference proteome</keyword>
<feature type="coiled-coil region" evidence="1">
    <location>
        <begin position="48"/>
        <end position="75"/>
    </location>
</feature>
<dbReference type="AlphaFoldDB" id="A0A915E6B3"/>